<feature type="transmembrane region" description="Helical" evidence="1">
    <location>
        <begin position="82"/>
        <end position="100"/>
    </location>
</feature>
<dbReference type="eggNOG" id="ENOG50348C4">
    <property type="taxonomic scope" value="Bacteria"/>
</dbReference>
<name>E4TU24_MARTH</name>
<gene>
    <name evidence="2" type="ordered locus">Ftrac_3070</name>
</gene>
<dbReference type="EMBL" id="CP002349">
    <property type="protein sequence ID" value="ADR23046.1"/>
    <property type="molecule type" value="Genomic_DNA"/>
</dbReference>
<dbReference type="KEGG" id="mtt:Ftrac_3070"/>
<keyword evidence="1" id="KW-0812">Transmembrane</keyword>
<keyword evidence="3" id="KW-1185">Reference proteome</keyword>
<proteinExistence type="predicted"/>
<organism evidence="2 3">
    <name type="scientific">Marivirga tractuosa (strain ATCC 23168 / DSM 4126 / NBRC 15989 / NCIMB 1408 / VKM B-1430 / H-43)</name>
    <name type="common">Microscilla tractuosa</name>
    <name type="synonym">Flexibacter tractuosus</name>
    <dbReference type="NCBI Taxonomy" id="643867"/>
    <lineage>
        <taxon>Bacteria</taxon>
        <taxon>Pseudomonadati</taxon>
        <taxon>Bacteroidota</taxon>
        <taxon>Cytophagia</taxon>
        <taxon>Cytophagales</taxon>
        <taxon>Marivirgaceae</taxon>
        <taxon>Marivirga</taxon>
    </lineage>
</organism>
<dbReference type="AlphaFoldDB" id="E4TU24"/>
<sequence length="212" mass="24265">MSQKLEKNITKVFHVALLASFLTIAIPIVFALITNYNQPTVIIWYIGYANLFVLWPLIILSLIGSVILNFKYHGLSRGTEKSSVRVITVILAVALVYLGTNELKFQNNRLDVTFKNNTSKIIKHIRLFGRGALTELDSLAPNSDTTVIFRGKSILRKIDNDYENEVTLLYYTDSTHFRQPILQGFGRWRVFNGPFQLNFYGPDSVELNYLEK</sequence>
<keyword evidence="1" id="KW-0472">Membrane</keyword>
<reference evidence="2 3" key="1">
    <citation type="journal article" date="2011" name="Stand. Genomic Sci.">
        <title>Complete genome sequence of Marivirga tractuosa type strain (H-43).</title>
        <authorList>
            <person name="Pagani I."/>
            <person name="Chertkov O."/>
            <person name="Lapidus A."/>
            <person name="Lucas S."/>
            <person name="Del Rio T.G."/>
            <person name="Tice H."/>
            <person name="Copeland A."/>
            <person name="Cheng J.F."/>
            <person name="Nolan M."/>
            <person name="Saunders E."/>
            <person name="Pitluck S."/>
            <person name="Held B."/>
            <person name="Goodwin L."/>
            <person name="Liolios K."/>
            <person name="Ovchinikova G."/>
            <person name="Ivanova N."/>
            <person name="Mavromatis K."/>
            <person name="Pati A."/>
            <person name="Chen A."/>
            <person name="Palaniappan K."/>
            <person name="Land M."/>
            <person name="Hauser L."/>
            <person name="Jeffries C.D."/>
            <person name="Detter J.C."/>
            <person name="Han C."/>
            <person name="Tapia R."/>
            <person name="Ngatchou-Djao O.D."/>
            <person name="Rohde M."/>
            <person name="Goker M."/>
            <person name="Spring S."/>
            <person name="Sikorski J."/>
            <person name="Woyke T."/>
            <person name="Bristow J."/>
            <person name="Eisen J.A."/>
            <person name="Markowitz V."/>
            <person name="Hugenholtz P."/>
            <person name="Klenk H.P."/>
            <person name="Kyrpides N.C."/>
        </authorList>
    </citation>
    <scope>NUCLEOTIDE SEQUENCE [LARGE SCALE GENOMIC DNA]</scope>
    <source>
        <strain evidence="3">ATCC 23168 / DSM 4126 / NBRC 15989 / NCIMB 1408 / VKM B-1430 / H-43</strain>
    </source>
</reference>
<keyword evidence="1" id="KW-1133">Transmembrane helix</keyword>
<feature type="transmembrane region" description="Helical" evidence="1">
    <location>
        <begin position="12"/>
        <end position="36"/>
    </location>
</feature>
<dbReference type="Proteomes" id="UP000008720">
    <property type="component" value="Chromosome"/>
</dbReference>
<evidence type="ECO:0000313" key="2">
    <source>
        <dbReference type="EMBL" id="ADR23046.1"/>
    </source>
</evidence>
<evidence type="ECO:0000256" key="1">
    <source>
        <dbReference type="SAM" id="Phobius"/>
    </source>
</evidence>
<dbReference type="HOGENOM" id="CLU_1298540_0_0_10"/>
<dbReference type="OrthoDB" id="1432203at2"/>
<protein>
    <submittedName>
        <fullName evidence="2">Uncharacterized protein</fullName>
    </submittedName>
</protein>
<feature type="transmembrane region" description="Helical" evidence="1">
    <location>
        <begin position="42"/>
        <end position="70"/>
    </location>
</feature>
<accession>E4TU24</accession>
<dbReference type="RefSeq" id="WP_013455189.1">
    <property type="nucleotide sequence ID" value="NC_014759.1"/>
</dbReference>
<evidence type="ECO:0000313" key="3">
    <source>
        <dbReference type="Proteomes" id="UP000008720"/>
    </source>
</evidence>